<dbReference type="Pfam" id="PF04398">
    <property type="entry name" value="DUF538"/>
    <property type="match status" value="1"/>
</dbReference>
<proteinExistence type="predicted"/>
<accession>A0AAQ3Q8X7</accession>
<dbReference type="Proteomes" id="UP001327560">
    <property type="component" value="Chromosome 3"/>
</dbReference>
<reference evidence="1 2" key="1">
    <citation type="submission" date="2023-10" db="EMBL/GenBank/DDBJ databases">
        <title>Chromosome-scale genome assembly provides insights into flower coloration mechanisms of Canna indica.</title>
        <authorList>
            <person name="Li C."/>
        </authorList>
    </citation>
    <scope>NUCLEOTIDE SEQUENCE [LARGE SCALE GENOMIC DNA]</scope>
    <source>
        <tissue evidence="1">Flower</tissue>
    </source>
</reference>
<evidence type="ECO:0000313" key="1">
    <source>
        <dbReference type="EMBL" id="WOL02099.1"/>
    </source>
</evidence>
<sequence>MHASHVNHAKVAWFDPMALSNLMHAPINTPRDPPCPVFHFHGRLTMSSTQASATIESQREGAEVYQGAELCKKKSVELLGELRLPKGLLPLSGIEEVGYNRGTGFVWLKQKKATNHVFRRVGKAVTYAAEVMAFVEDRRMRRVSGVKSKELLIWVSISEMCVDGADPSKISFKTYSGLSKSFPVSAFEEDQE</sequence>
<dbReference type="EMBL" id="CP136892">
    <property type="protein sequence ID" value="WOL02099.1"/>
    <property type="molecule type" value="Genomic_DNA"/>
</dbReference>
<name>A0AAQ3Q8X7_9LILI</name>
<dbReference type="InterPro" id="IPR007493">
    <property type="entry name" value="DUF538"/>
</dbReference>
<evidence type="ECO:0000313" key="2">
    <source>
        <dbReference type="Proteomes" id="UP001327560"/>
    </source>
</evidence>
<organism evidence="1 2">
    <name type="scientific">Canna indica</name>
    <name type="common">Indian-shot</name>
    <dbReference type="NCBI Taxonomy" id="4628"/>
    <lineage>
        <taxon>Eukaryota</taxon>
        <taxon>Viridiplantae</taxon>
        <taxon>Streptophyta</taxon>
        <taxon>Embryophyta</taxon>
        <taxon>Tracheophyta</taxon>
        <taxon>Spermatophyta</taxon>
        <taxon>Magnoliopsida</taxon>
        <taxon>Liliopsida</taxon>
        <taxon>Zingiberales</taxon>
        <taxon>Cannaceae</taxon>
        <taxon>Canna</taxon>
    </lineage>
</organism>
<dbReference type="InterPro" id="IPR036758">
    <property type="entry name" value="At5g01610-like"/>
</dbReference>
<dbReference type="Gene3D" id="2.30.240.10">
    <property type="entry name" value="At5g01610-like"/>
    <property type="match status" value="1"/>
</dbReference>
<dbReference type="SUPFAM" id="SSF141562">
    <property type="entry name" value="At5g01610-like"/>
    <property type="match status" value="1"/>
</dbReference>
<keyword evidence="2" id="KW-1185">Reference proteome</keyword>
<dbReference type="AlphaFoldDB" id="A0AAQ3Q8X7"/>
<gene>
    <name evidence="1" type="ORF">Cni_G10818</name>
</gene>
<dbReference type="PANTHER" id="PTHR31676:SF201">
    <property type="entry name" value="OS01G0210600 PROTEIN"/>
    <property type="match status" value="1"/>
</dbReference>
<protein>
    <submittedName>
        <fullName evidence="1">Uncharacterized protein</fullName>
    </submittedName>
</protein>
<dbReference type="PANTHER" id="PTHR31676">
    <property type="entry name" value="T31J12.3 PROTEIN-RELATED"/>
    <property type="match status" value="1"/>
</dbReference>